<reference evidence="2" key="1">
    <citation type="submission" date="2022-11" db="EMBL/GenBank/DDBJ databases">
        <authorList>
            <person name="Scott C."/>
            <person name="Bruce N."/>
        </authorList>
    </citation>
    <scope>NUCLEOTIDE SEQUENCE</scope>
</reference>
<name>A0A9P1GWT4_9PEZI</name>
<feature type="region of interest" description="Disordered" evidence="1">
    <location>
        <begin position="164"/>
        <end position="237"/>
    </location>
</feature>
<gene>
    <name evidence="2" type="ORF">PPNO1_LOCUS1505</name>
</gene>
<feature type="compositionally biased region" description="Low complexity" evidence="1">
    <location>
        <begin position="31"/>
        <end position="43"/>
    </location>
</feature>
<dbReference type="OrthoDB" id="419183at2759"/>
<comment type="caution">
    <text evidence="2">The sequence shown here is derived from an EMBL/GenBank/DDBJ whole genome shotgun (WGS) entry which is preliminary data.</text>
</comment>
<evidence type="ECO:0000313" key="3">
    <source>
        <dbReference type="Proteomes" id="UP000838763"/>
    </source>
</evidence>
<feature type="region of interest" description="Disordered" evidence="1">
    <location>
        <begin position="1"/>
        <end position="54"/>
    </location>
</feature>
<feature type="region of interest" description="Disordered" evidence="1">
    <location>
        <begin position="78"/>
        <end position="111"/>
    </location>
</feature>
<organism evidence="2 3">
    <name type="scientific">Parascedosporium putredinis</name>
    <dbReference type="NCBI Taxonomy" id="1442378"/>
    <lineage>
        <taxon>Eukaryota</taxon>
        <taxon>Fungi</taxon>
        <taxon>Dikarya</taxon>
        <taxon>Ascomycota</taxon>
        <taxon>Pezizomycotina</taxon>
        <taxon>Sordariomycetes</taxon>
        <taxon>Hypocreomycetidae</taxon>
        <taxon>Microascales</taxon>
        <taxon>Microascaceae</taxon>
        <taxon>Parascedosporium</taxon>
    </lineage>
</organism>
<evidence type="ECO:0000313" key="2">
    <source>
        <dbReference type="EMBL" id="CAI4211731.1"/>
    </source>
</evidence>
<proteinExistence type="predicted"/>
<dbReference type="EMBL" id="CALLCH030000002">
    <property type="protein sequence ID" value="CAI4211731.1"/>
    <property type="molecule type" value="Genomic_DNA"/>
</dbReference>
<feature type="compositionally biased region" description="Low complexity" evidence="1">
    <location>
        <begin position="78"/>
        <end position="109"/>
    </location>
</feature>
<evidence type="ECO:0000256" key="1">
    <source>
        <dbReference type="SAM" id="MobiDB-lite"/>
    </source>
</evidence>
<feature type="compositionally biased region" description="Basic and acidic residues" evidence="1">
    <location>
        <begin position="179"/>
        <end position="196"/>
    </location>
</feature>
<accession>A0A9P1GWT4</accession>
<protein>
    <submittedName>
        <fullName evidence="2">Uncharacterized protein</fullName>
    </submittedName>
</protein>
<sequence length="391" mass="41164">MYHGLRFPPLSPDFETPQLFQKTPFEDGGTSRHSSSSWTSGPGNDISPFSSTAPVHAAESHRHFTAYTPVSTAGRTLSISSSASSAGSNPSTTPTAHAHSHPTGLIARPPARRRIPSILLNRPLSAGDIAARIASHATHFSPNPNLPTVDPSFRLSSSPLPLSNISREWSPEANDNDADDKSFQERARKGYARDRNTSAVGKQGDRKPPSGPTATTMQDDQGFGHPDFLGATATPHQQHSGDLTAAFAASGHDVFGYPLSAGAAPASYWDPSVSMTAMDLDFAQAAAQEGKALGPKPSRPSAEIPVSGDLAGPYLAGSDAAFTLSPSGGVDPGLLFSRPPSSGMDVSFNQAGHADPAETSRTRTCSAEFRRSLEKIIQLQRADEAWQEGAC</sequence>
<dbReference type="Proteomes" id="UP000838763">
    <property type="component" value="Unassembled WGS sequence"/>
</dbReference>
<dbReference type="AlphaFoldDB" id="A0A9P1GWT4"/>
<keyword evidence="3" id="KW-1185">Reference proteome</keyword>